<evidence type="ECO:0000256" key="6">
    <source>
        <dbReference type="ARBA" id="ARBA00022989"/>
    </source>
</evidence>
<keyword evidence="4" id="KW-1003">Cell membrane</keyword>
<keyword evidence="6 10" id="KW-1133">Transmembrane helix</keyword>
<sequence>MAKKKKGKGEQEAGGSASWMVTFSDLSTLLLTFFVLLLSMSSLNDKAIRSTFQNFDKTSGILFFKNREQVRLNADMAIKEIVKSLKSIYVVDVRDLDEITKVPLKKDLKLVVSSGNALFVKKRWAPGSFSFIFGSQLLFESGSAQLKPSAYPVLEKFAAFLKEAPYQVYVDGHTDSRPVSGRDFASNDDLSLARAMAVARYLVDKARVPGDKVAVGAYGDSQPLVPNTTPEGLRMNRRVELIFEKVS</sequence>
<dbReference type="CDD" id="cd07185">
    <property type="entry name" value="OmpA_C-like"/>
    <property type="match status" value="1"/>
</dbReference>
<gene>
    <name evidence="12" type="ORF">SAMN02745206_00600</name>
</gene>
<protein>
    <submittedName>
        <fullName evidence="12">Chemotaxis protein MotB</fullName>
    </submittedName>
</protein>
<dbReference type="Pfam" id="PF13677">
    <property type="entry name" value="MotB_plug"/>
    <property type="match status" value="1"/>
</dbReference>
<dbReference type="PRINTS" id="PR01021">
    <property type="entry name" value="OMPADOMAIN"/>
</dbReference>
<keyword evidence="5 10" id="KW-0812">Transmembrane</keyword>
<keyword evidence="7 9" id="KW-0472">Membrane</keyword>
<evidence type="ECO:0000256" key="7">
    <source>
        <dbReference type="ARBA" id="ARBA00023136"/>
    </source>
</evidence>
<evidence type="ECO:0000256" key="9">
    <source>
        <dbReference type="PROSITE-ProRule" id="PRU00473"/>
    </source>
</evidence>
<proteinExistence type="inferred from homology"/>
<dbReference type="InterPro" id="IPR036737">
    <property type="entry name" value="OmpA-like_sf"/>
</dbReference>
<evidence type="ECO:0000256" key="3">
    <source>
        <dbReference type="ARBA" id="ARBA00008914"/>
    </source>
</evidence>
<dbReference type="Pfam" id="PF00691">
    <property type="entry name" value="OmpA"/>
    <property type="match status" value="1"/>
</dbReference>
<dbReference type="Proteomes" id="UP000184076">
    <property type="component" value="Unassembled WGS sequence"/>
</dbReference>
<keyword evidence="13" id="KW-1185">Reference proteome</keyword>
<dbReference type="AlphaFoldDB" id="A0A1M4UZ51"/>
<organism evidence="12 13">
    <name type="scientific">Desulfacinum infernum DSM 9756</name>
    <dbReference type="NCBI Taxonomy" id="1121391"/>
    <lineage>
        <taxon>Bacteria</taxon>
        <taxon>Pseudomonadati</taxon>
        <taxon>Thermodesulfobacteriota</taxon>
        <taxon>Syntrophobacteria</taxon>
        <taxon>Syntrophobacterales</taxon>
        <taxon>Syntrophobacteraceae</taxon>
        <taxon>Desulfacinum</taxon>
    </lineage>
</organism>
<evidence type="ECO:0000256" key="10">
    <source>
        <dbReference type="SAM" id="Phobius"/>
    </source>
</evidence>
<keyword evidence="8" id="KW-0998">Cell outer membrane</keyword>
<evidence type="ECO:0000256" key="4">
    <source>
        <dbReference type="ARBA" id="ARBA00022475"/>
    </source>
</evidence>
<dbReference type="Gene3D" id="3.30.1330.60">
    <property type="entry name" value="OmpA-like domain"/>
    <property type="match status" value="1"/>
</dbReference>
<dbReference type="EMBL" id="FQVB01000005">
    <property type="protein sequence ID" value="SHE62006.1"/>
    <property type="molecule type" value="Genomic_DNA"/>
</dbReference>
<evidence type="ECO:0000256" key="8">
    <source>
        <dbReference type="ARBA" id="ARBA00023237"/>
    </source>
</evidence>
<dbReference type="STRING" id="1121391.SAMN02745206_00600"/>
<evidence type="ECO:0000256" key="5">
    <source>
        <dbReference type="ARBA" id="ARBA00022692"/>
    </source>
</evidence>
<dbReference type="InterPro" id="IPR025713">
    <property type="entry name" value="MotB-like_N_dom"/>
</dbReference>
<dbReference type="GO" id="GO:0005886">
    <property type="term" value="C:plasma membrane"/>
    <property type="evidence" value="ECO:0007669"/>
    <property type="project" value="UniProtKB-SubCell"/>
</dbReference>
<dbReference type="OrthoDB" id="9805566at2"/>
<dbReference type="InterPro" id="IPR050330">
    <property type="entry name" value="Bact_OuterMem_StrucFunc"/>
</dbReference>
<comment type="similarity">
    <text evidence="3">Belongs to the MotB family.</text>
</comment>
<dbReference type="InterPro" id="IPR006664">
    <property type="entry name" value="OMP_bac"/>
</dbReference>
<dbReference type="PROSITE" id="PS51123">
    <property type="entry name" value="OMPA_2"/>
    <property type="match status" value="1"/>
</dbReference>
<feature type="transmembrane region" description="Helical" evidence="10">
    <location>
        <begin position="21"/>
        <end position="43"/>
    </location>
</feature>
<evidence type="ECO:0000256" key="1">
    <source>
        <dbReference type="ARBA" id="ARBA00004162"/>
    </source>
</evidence>
<dbReference type="PANTHER" id="PTHR30329:SF21">
    <property type="entry name" value="LIPOPROTEIN YIAD-RELATED"/>
    <property type="match status" value="1"/>
</dbReference>
<feature type="domain" description="OmpA-like" evidence="11">
    <location>
        <begin position="127"/>
        <end position="247"/>
    </location>
</feature>
<evidence type="ECO:0000256" key="2">
    <source>
        <dbReference type="ARBA" id="ARBA00004442"/>
    </source>
</evidence>
<evidence type="ECO:0000259" key="11">
    <source>
        <dbReference type="PROSITE" id="PS51123"/>
    </source>
</evidence>
<evidence type="ECO:0000313" key="12">
    <source>
        <dbReference type="EMBL" id="SHE62006.1"/>
    </source>
</evidence>
<comment type="subcellular location">
    <subcellularLocation>
        <location evidence="1">Cell membrane</location>
        <topology evidence="1">Single-pass membrane protein</topology>
    </subcellularLocation>
    <subcellularLocation>
        <location evidence="2">Cell outer membrane</location>
    </subcellularLocation>
</comment>
<dbReference type="PANTHER" id="PTHR30329">
    <property type="entry name" value="STATOR ELEMENT OF FLAGELLAR MOTOR COMPLEX"/>
    <property type="match status" value="1"/>
</dbReference>
<evidence type="ECO:0000313" key="13">
    <source>
        <dbReference type="Proteomes" id="UP000184076"/>
    </source>
</evidence>
<dbReference type="SUPFAM" id="SSF103088">
    <property type="entry name" value="OmpA-like"/>
    <property type="match status" value="1"/>
</dbReference>
<dbReference type="RefSeq" id="WP_073036781.1">
    <property type="nucleotide sequence ID" value="NZ_FQVB01000005.1"/>
</dbReference>
<accession>A0A1M4UZ51</accession>
<name>A0A1M4UZ51_9BACT</name>
<dbReference type="GO" id="GO:0009279">
    <property type="term" value="C:cell outer membrane"/>
    <property type="evidence" value="ECO:0007669"/>
    <property type="project" value="UniProtKB-SubCell"/>
</dbReference>
<dbReference type="InterPro" id="IPR006665">
    <property type="entry name" value="OmpA-like"/>
</dbReference>
<reference evidence="13" key="1">
    <citation type="submission" date="2016-11" db="EMBL/GenBank/DDBJ databases">
        <authorList>
            <person name="Varghese N."/>
            <person name="Submissions S."/>
        </authorList>
    </citation>
    <scope>NUCLEOTIDE SEQUENCE [LARGE SCALE GENOMIC DNA]</scope>
    <source>
        <strain evidence="13">DSM 9756</strain>
    </source>
</reference>